<dbReference type="GO" id="GO:0005874">
    <property type="term" value="C:microtubule"/>
    <property type="evidence" value="ECO:0007669"/>
    <property type="project" value="UniProtKB-KW"/>
</dbReference>
<evidence type="ECO:0000256" key="5">
    <source>
        <dbReference type="ARBA" id="ARBA00022701"/>
    </source>
</evidence>
<keyword evidence="10" id="KW-0243">Dynein</keyword>
<dbReference type="Proteomes" id="UP000187209">
    <property type="component" value="Unassembled WGS sequence"/>
</dbReference>
<accession>A0A1R2B3E9</accession>
<keyword evidence="6" id="KW-0509">mRNA transport</keyword>
<keyword evidence="8 10" id="KW-0206">Cytoskeleton</keyword>
<keyword evidence="10" id="KW-0505">Motor protein</keyword>
<dbReference type="OrthoDB" id="301399at2759"/>
<proteinExistence type="inferred from homology"/>
<keyword evidence="5 10" id="KW-0493">Microtubule</keyword>
<gene>
    <name evidence="12" type="ORF">SteCoe_30507</name>
    <name evidence="11" type="ORF">SteCoe_34014</name>
</gene>
<dbReference type="EMBL" id="MPUH01001320">
    <property type="protein sequence ID" value="OMJ68505.1"/>
    <property type="molecule type" value="Genomic_DNA"/>
</dbReference>
<evidence type="ECO:0000256" key="6">
    <source>
        <dbReference type="ARBA" id="ARBA00022816"/>
    </source>
</evidence>
<dbReference type="GO" id="GO:0015031">
    <property type="term" value="P:protein transport"/>
    <property type="evidence" value="ECO:0007669"/>
    <property type="project" value="UniProtKB-KW"/>
</dbReference>
<sequence>MAQHALTAVIKLCEMEPEMQGFAIETGIRAAQDKSNEQEIASYIKKTFEEKYQPNWHCIVGRNFGAHVTFEAKNYIYFYIGQMGVLLFKSA</sequence>
<evidence type="ECO:0000256" key="4">
    <source>
        <dbReference type="ARBA" id="ARBA00022490"/>
    </source>
</evidence>
<dbReference type="PANTHER" id="PTHR11886:SF35">
    <property type="entry name" value="DYNEIN LIGHT CHAIN"/>
    <property type="match status" value="1"/>
</dbReference>
<comment type="similarity">
    <text evidence="10">Belongs to the dynein light chain family.</text>
</comment>
<evidence type="ECO:0000256" key="10">
    <source>
        <dbReference type="RuleBase" id="RU365010"/>
    </source>
</evidence>
<evidence type="ECO:0000313" key="12">
    <source>
        <dbReference type="EMBL" id="OMJ71308.1"/>
    </source>
</evidence>
<protein>
    <recommendedName>
        <fullName evidence="10">Dynein light chain</fullName>
    </recommendedName>
</protein>
<evidence type="ECO:0000313" key="13">
    <source>
        <dbReference type="Proteomes" id="UP000187209"/>
    </source>
</evidence>
<dbReference type="InterPro" id="IPR001372">
    <property type="entry name" value="Dynein_light_chain_typ-1/2"/>
</dbReference>
<evidence type="ECO:0000256" key="9">
    <source>
        <dbReference type="ARBA" id="ARBA00023242"/>
    </source>
</evidence>
<dbReference type="Pfam" id="PF01221">
    <property type="entry name" value="Dynein_light"/>
    <property type="match status" value="1"/>
</dbReference>
<evidence type="ECO:0000256" key="7">
    <source>
        <dbReference type="ARBA" id="ARBA00022927"/>
    </source>
</evidence>
<comment type="subcellular location">
    <subcellularLocation>
        <location evidence="2 10">Cytoplasm</location>
        <location evidence="2 10">Cytoskeleton</location>
    </subcellularLocation>
    <subcellularLocation>
        <location evidence="1">Nucleus</location>
    </subcellularLocation>
</comment>
<keyword evidence="4 10" id="KW-0963">Cytoplasm</keyword>
<reference evidence="12 13" key="1">
    <citation type="submission" date="2016-11" db="EMBL/GenBank/DDBJ databases">
        <title>The macronuclear genome of Stentor coeruleus: a giant cell with tiny introns.</title>
        <authorList>
            <person name="Slabodnick M."/>
            <person name="Ruby J.G."/>
            <person name="Reiff S.B."/>
            <person name="Swart E.C."/>
            <person name="Gosai S."/>
            <person name="Prabakaran S."/>
            <person name="Witkowska E."/>
            <person name="Larue G.E."/>
            <person name="Fisher S."/>
            <person name="Freeman R.M."/>
            <person name="Gunawardena J."/>
            <person name="Chu W."/>
            <person name="Stover N.A."/>
            <person name="Gregory B.D."/>
            <person name="Nowacki M."/>
            <person name="Derisi J."/>
            <person name="Roy S.W."/>
            <person name="Marshall W.F."/>
            <person name="Sood P."/>
        </authorList>
    </citation>
    <scope>NUCLEOTIDE SEQUENCE [LARGE SCALE GENOMIC DNA]</scope>
    <source>
        <strain evidence="12">WM001</strain>
    </source>
</reference>
<evidence type="ECO:0000256" key="8">
    <source>
        <dbReference type="ARBA" id="ARBA00023212"/>
    </source>
</evidence>
<dbReference type="SUPFAM" id="SSF54648">
    <property type="entry name" value="DLC"/>
    <property type="match status" value="1"/>
</dbReference>
<dbReference type="SMART" id="SM01375">
    <property type="entry name" value="Dynein_light"/>
    <property type="match status" value="1"/>
</dbReference>
<keyword evidence="7" id="KW-0653">Protein transport</keyword>
<dbReference type="AlphaFoldDB" id="A0A1R2B3E9"/>
<dbReference type="GO" id="GO:0045505">
    <property type="term" value="F:dynein intermediate chain binding"/>
    <property type="evidence" value="ECO:0007669"/>
    <property type="project" value="TreeGrafter"/>
</dbReference>
<evidence type="ECO:0000256" key="3">
    <source>
        <dbReference type="ARBA" id="ARBA00022448"/>
    </source>
</evidence>
<evidence type="ECO:0000313" key="11">
    <source>
        <dbReference type="EMBL" id="OMJ68505.1"/>
    </source>
</evidence>
<dbReference type="CDD" id="cd21452">
    <property type="entry name" value="DLC-like_DYNLL1_DYNLL2"/>
    <property type="match status" value="1"/>
</dbReference>
<comment type="caution">
    <text evidence="12">The sequence shown here is derived from an EMBL/GenBank/DDBJ whole genome shotgun (WGS) entry which is preliminary data.</text>
</comment>
<dbReference type="PANTHER" id="PTHR11886">
    <property type="entry name" value="DYNEIN LIGHT CHAIN"/>
    <property type="match status" value="1"/>
</dbReference>
<keyword evidence="9" id="KW-0539">Nucleus</keyword>
<dbReference type="GO" id="GO:0005868">
    <property type="term" value="C:cytoplasmic dynein complex"/>
    <property type="evidence" value="ECO:0007669"/>
    <property type="project" value="TreeGrafter"/>
</dbReference>
<evidence type="ECO:0000256" key="2">
    <source>
        <dbReference type="ARBA" id="ARBA00004245"/>
    </source>
</evidence>
<dbReference type="GO" id="GO:0051028">
    <property type="term" value="P:mRNA transport"/>
    <property type="evidence" value="ECO:0007669"/>
    <property type="project" value="UniProtKB-KW"/>
</dbReference>
<dbReference type="GO" id="GO:0005634">
    <property type="term" value="C:nucleus"/>
    <property type="evidence" value="ECO:0007669"/>
    <property type="project" value="UniProtKB-SubCell"/>
</dbReference>
<dbReference type="Gene3D" id="3.30.740.10">
    <property type="entry name" value="Protein Inhibitor Of Neuronal Nitric Oxide Synthase"/>
    <property type="match status" value="1"/>
</dbReference>
<keyword evidence="3" id="KW-0813">Transport</keyword>
<keyword evidence="13" id="KW-1185">Reference proteome</keyword>
<name>A0A1R2B3E9_9CILI</name>
<dbReference type="FunFam" id="3.30.740.10:FF:000005">
    <property type="entry name" value="Dynein light chain"/>
    <property type="match status" value="1"/>
</dbReference>
<dbReference type="EMBL" id="MPUH01001002">
    <property type="protein sequence ID" value="OMJ71308.1"/>
    <property type="molecule type" value="Genomic_DNA"/>
</dbReference>
<organism evidence="12 13">
    <name type="scientific">Stentor coeruleus</name>
    <dbReference type="NCBI Taxonomy" id="5963"/>
    <lineage>
        <taxon>Eukaryota</taxon>
        <taxon>Sar</taxon>
        <taxon>Alveolata</taxon>
        <taxon>Ciliophora</taxon>
        <taxon>Postciliodesmatophora</taxon>
        <taxon>Heterotrichea</taxon>
        <taxon>Heterotrichida</taxon>
        <taxon>Stentoridae</taxon>
        <taxon>Stentor</taxon>
    </lineage>
</organism>
<dbReference type="InterPro" id="IPR037177">
    <property type="entry name" value="DLC_sf"/>
</dbReference>
<evidence type="ECO:0000256" key="1">
    <source>
        <dbReference type="ARBA" id="ARBA00004123"/>
    </source>
</evidence>
<dbReference type="GO" id="GO:0007017">
    <property type="term" value="P:microtubule-based process"/>
    <property type="evidence" value="ECO:0007669"/>
    <property type="project" value="InterPro"/>
</dbReference>